<evidence type="ECO:0000256" key="5">
    <source>
        <dbReference type="HAMAP-Rule" id="MF_01350"/>
    </source>
</evidence>
<proteinExistence type="inferred from homology"/>
<evidence type="ECO:0000313" key="7">
    <source>
        <dbReference type="EMBL" id="RVU44115.1"/>
    </source>
</evidence>
<comment type="subcellular location">
    <subcellularLocation>
        <location evidence="5 6">Cell membrane</location>
        <topology evidence="5 6">Multi-pass membrane protein</topology>
    </subcellularLocation>
    <subcellularLocation>
        <location evidence="1">Membrane</location>
        <topology evidence="1">Multi-pass membrane protein</topology>
    </subcellularLocation>
</comment>
<comment type="subunit">
    <text evidence="5">NDH-1 is composed of 14 different subunits. Subunits NuoA, H, J, K, L, M, N constitute the membrane sector of the complex.</text>
</comment>
<keyword evidence="3 5" id="KW-1133">Transmembrane helix</keyword>
<reference evidence="7 8" key="1">
    <citation type="submission" date="2019-01" db="EMBL/GenBank/DDBJ databases">
        <title>Lujinxingia litoralis gen. nov., sp. nov. and Lujinxingia sediminis gen. nov., sp. nov., new members in the order Bradymonadales, isolated from coastal sediment.</title>
        <authorList>
            <person name="Li C.-M."/>
        </authorList>
    </citation>
    <scope>NUCLEOTIDE SEQUENCE [LARGE SCALE GENOMIC DNA]</scope>
    <source>
        <strain evidence="7 8">SEH01</strain>
    </source>
</reference>
<keyword evidence="2 5" id="KW-0812">Transmembrane</keyword>
<dbReference type="Pfam" id="PF00146">
    <property type="entry name" value="NADHdh"/>
    <property type="match status" value="1"/>
</dbReference>
<evidence type="ECO:0000256" key="4">
    <source>
        <dbReference type="ARBA" id="ARBA00023136"/>
    </source>
</evidence>
<feature type="transmembrane region" description="Helical" evidence="5">
    <location>
        <begin position="12"/>
        <end position="30"/>
    </location>
</feature>
<dbReference type="InterPro" id="IPR018086">
    <property type="entry name" value="NADH_UbQ_OxRdtase_su1_CS"/>
</dbReference>
<feature type="transmembrane region" description="Helical" evidence="5">
    <location>
        <begin position="219"/>
        <end position="237"/>
    </location>
</feature>
<dbReference type="PANTHER" id="PTHR11432:SF3">
    <property type="entry name" value="NADH-UBIQUINONE OXIDOREDUCTASE CHAIN 1"/>
    <property type="match status" value="1"/>
</dbReference>
<feature type="transmembrane region" description="Helical" evidence="5">
    <location>
        <begin position="179"/>
        <end position="199"/>
    </location>
</feature>
<dbReference type="RefSeq" id="WP_127780316.1">
    <property type="nucleotide sequence ID" value="NZ_SADD01000005.1"/>
</dbReference>
<sequence length="381" mass="42341">MMVEVLISLVKIFVIVLGFVMAVAGLLTLLGDRKQSSKIQNRVGPNRAKILGIGVLGIPHFLADGLKLVLKENIVPAGANRFLHTLAPVLVLAPALIGWAVIPFMDHYCTGTVQTTAEYTEICVGGEWKNYFSIMHLNAGLLFAFAIAAISVYGAAIAGWASNSKYSLLGGLRSSAQMISYEVSMGLSLAGILLIYGTLDLNEMARMQGYLLWDWLPMWGVVVQPLAFFLFFLAGMAETKRAPFDLPEGESEIVAGYLTEYSTMKFAGMQLAEYAATVFIAALIAVLFLGGWQIPYVYADGIRIFDSHWVPFGEQAWYWISIFLRVHAMIFKILVLVWLQFMMRWTLPRFRYDQVMTLGWKILLPLSIANLFVTALIVTLL</sequence>
<keyword evidence="5" id="KW-1278">Translocase</keyword>
<keyword evidence="5" id="KW-1003">Cell membrane</keyword>
<evidence type="ECO:0000256" key="1">
    <source>
        <dbReference type="ARBA" id="ARBA00004141"/>
    </source>
</evidence>
<comment type="catalytic activity">
    <reaction evidence="5">
        <text>a quinone + NADH + 5 H(+)(in) = a quinol + NAD(+) + 4 H(+)(out)</text>
        <dbReference type="Rhea" id="RHEA:57888"/>
        <dbReference type="ChEBI" id="CHEBI:15378"/>
        <dbReference type="ChEBI" id="CHEBI:24646"/>
        <dbReference type="ChEBI" id="CHEBI:57540"/>
        <dbReference type="ChEBI" id="CHEBI:57945"/>
        <dbReference type="ChEBI" id="CHEBI:132124"/>
    </reaction>
</comment>
<feature type="transmembrane region" description="Helical" evidence="5">
    <location>
        <begin position="274"/>
        <end position="296"/>
    </location>
</feature>
<comment type="function">
    <text evidence="5">NDH-1 shuttles electrons from NADH, via FMN and iron-sulfur (Fe-S) centers, to quinones in the respiratory chain. The immediate electron acceptor for the enzyme in this species is believed to be ubiquinone. Couples the redox reaction to proton translocation (for every two electrons transferred, four hydrogen ions are translocated across the cytoplasmic membrane), and thus conserves the redox energy in a proton gradient. This subunit may bind ubiquinone.</text>
</comment>
<comment type="caution">
    <text evidence="7">The sequence shown here is derived from an EMBL/GenBank/DDBJ whole genome shotgun (WGS) entry which is preliminary data.</text>
</comment>
<dbReference type="PANTHER" id="PTHR11432">
    <property type="entry name" value="NADH DEHYDROGENASE SUBUNIT 1"/>
    <property type="match status" value="1"/>
</dbReference>
<dbReference type="InterPro" id="IPR001694">
    <property type="entry name" value="NADH_UbQ_OxRdtase_su1/FPO"/>
</dbReference>
<evidence type="ECO:0000313" key="8">
    <source>
        <dbReference type="Proteomes" id="UP000282926"/>
    </source>
</evidence>
<name>A0ABY0CSN5_9DELT</name>
<keyword evidence="4 5" id="KW-0472">Membrane</keyword>
<evidence type="ECO:0000256" key="6">
    <source>
        <dbReference type="RuleBase" id="RU000471"/>
    </source>
</evidence>
<organism evidence="7 8">
    <name type="scientific">Lujinxingia sediminis</name>
    <dbReference type="NCBI Taxonomy" id="2480984"/>
    <lineage>
        <taxon>Bacteria</taxon>
        <taxon>Deltaproteobacteria</taxon>
        <taxon>Bradymonadales</taxon>
        <taxon>Lujinxingiaceae</taxon>
        <taxon>Lujinxingia</taxon>
    </lineage>
</organism>
<evidence type="ECO:0000256" key="2">
    <source>
        <dbReference type="ARBA" id="ARBA00022692"/>
    </source>
</evidence>
<comment type="similarity">
    <text evidence="5 6">Belongs to the complex I subunit 1 family.</text>
</comment>
<accession>A0ABY0CSN5</accession>
<feature type="transmembrane region" description="Helical" evidence="5">
    <location>
        <begin position="50"/>
        <end position="70"/>
    </location>
</feature>
<feature type="transmembrane region" description="Helical" evidence="5">
    <location>
        <begin position="316"/>
        <end position="341"/>
    </location>
</feature>
<protein>
    <recommendedName>
        <fullName evidence="5">NADH-quinone oxidoreductase subunit H</fullName>
        <ecNumber evidence="5">7.1.1.-</ecNumber>
    </recommendedName>
    <alternativeName>
        <fullName evidence="5">NADH dehydrogenase I subunit H</fullName>
    </alternativeName>
    <alternativeName>
        <fullName evidence="5">NDH-1 subunit H</fullName>
    </alternativeName>
</protein>
<keyword evidence="5 6" id="KW-0520">NAD</keyword>
<keyword evidence="5" id="KW-0830">Ubiquinone</keyword>
<keyword evidence="8" id="KW-1185">Reference proteome</keyword>
<feature type="transmembrane region" description="Helical" evidence="5">
    <location>
        <begin position="82"/>
        <end position="102"/>
    </location>
</feature>
<gene>
    <name evidence="5" type="primary">nuoH</name>
    <name evidence="7" type="ORF">EA187_11230</name>
</gene>
<feature type="transmembrane region" description="Helical" evidence="5">
    <location>
        <begin position="362"/>
        <end position="380"/>
    </location>
</feature>
<dbReference type="PROSITE" id="PS00668">
    <property type="entry name" value="COMPLEX1_ND1_2"/>
    <property type="match status" value="1"/>
</dbReference>
<dbReference type="EMBL" id="SADD01000005">
    <property type="protein sequence ID" value="RVU44115.1"/>
    <property type="molecule type" value="Genomic_DNA"/>
</dbReference>
<keyword evidence="5" id="KW-0874">Quinone</keyword>
<dbReference type="Proteomes" id="UP000282926">
    <property type="component" value="Unassembled WGS sequence"/>
</dbReference>
<dbReference type="EC" id="7.1.1.-" evidence="5"/>
<feature type="transmembrane region" description="Helical" evidence="5">
    <location>
        <begin position="137"/>
        <end position="158"/>
    </location>
</feature>
<evidence type="ECO:0000256" key="3">
    <source>
        <dbReference type="ARBA" id="ARBA00022989"/>
    </source>
</evidence>
<dbReference type="HAMAP" id="MF_01350">
    <property type="entry name" value="NDH1_NuoH"/>
    <property type="match status" value="1"/>
</dbReference>